<protein>
    <recommendedName>
        <fullName evidence="6">Ferredoxin--NADP reductase</fullName>
        <shortName evidence="6">FNR</shortName>
        <shortName evidence="6">Fd-NADP(+) reductase</shortName>
        <ecNumber evidence="6">1.18.1.2</ecNumber>
    </recommendedName>
</protein>
<comment type="similarity">
    <text evidence="6">Belongs to the ferredoxin--NADP reductase type 2 family.</text>
</comment>
<organism evidence="8 9">
    <name type="scientific">Macrococcus armenti</name>
    <dbReference type="NCBI Taxonomy" id="2875764"/>
    <lineage>
        <taxon>Bacteria</taxon>
        <taxon>Bacillati</taxon>
        <taxon>Bacillota</taxon>
        <taxon>Bacilli</taxon>
        <taxon>Bacillales</taxon>
        <taxon>Staphylococcaceae</taxon>
        <taxon>Macrococcus</taxon>
    </lineage>
</organism>
<dbReference type="InterPro" id="IPR022890">
    <property type="entry name" value="Fd--NADP_Rdtase_type_2"/>
</dbReference>
<gene>
    <name evidence="8" type="ORF">MRZ06_00985</name>
</gene>
<reference evidence="8" key="2">
    <citation type="submission" date="2022-04" db="EMBL/GenBank/DDBJ databases">
        <title>Antimicrobial genetic elements in methicillin-resistant Macrococcus armenti.</title>
        <authorList>
            <person name="Keller J.E."/>
            <person name="Schwendener S."/>
            <person name="Pantucek R."/>
            <person name="Perreten V."/>
        </authorList>
    </citation>
    <scope>NUCLEOTIDE SEQUENCE</scope>
    <source>
        <strain evidence="8">CCM 2609</strain>
    </source>
</reference>
<proteinExistence type="inferred from homology"/>
<evidence type="ECO:0000256" key="6">
    <source>
        <dbReference type="HAMAP-Rule" id="MF_01685"/>
    </source>
</evidence>
<name>A0ABY4A0H6_9STAP</name>
<dbReference type="PRINTS" id="PR00469">
    <property type="entry name" value="PNDRDTASEII"/>
</dbReference>
<feature type="binding site" evidence="6">
    <location>
        <position position="31"/>
    </location>
    <ligand>
        <name>FAD</name>
        <dbReference type="ChEBI" id="CHEBI:57692"/>
    </ligand>
</feature>
<keyword evidence="9" id="KW-1185">Reference proteome</keyword>
<feature type="domain" description="FAD/NAD(P)-binding" evidence="7">
    <location>
        <begin position="2"/>
        <end position="282"/>
    </location>
</feature>
<feature type="binding site" evidence="6">
    <location>
        <position position="83"/>
    </location>
    <ligand>
        <name>FAD</name>
        <dbReference type="ChEBI" id="CHEBI:57692"/>
    </ligand>
</feature>
<accession>A0ABY4A0H6</accession>
<comment type="catalytic activity">
    <reaction evidence="6">
        <text>2 reduced [2Fe-2S]-[ferredoxin] + NADP(+) + H(+) = 2 oxidized [2Fe-2S]-[ferredoxin] + NADPH</text>
        <dbReference type="Rhea" id="RHEA:20125"/>
        <dbReference type="Rhea" id="RHEA-COMP:10000"/>
        <dbReference type="Rhea" id="RHEA-COMP:10001"/>
        <dbReference type="ChEBI" id="CHEBI:15378"/>
        <dbReference type="ChEBI" id="CHEBI:33737"/>
        <dbReference type="ChEBI" id="CHEBI:33738"/>
        <dbReference type="ChEBI" id="CHEBI:57783"/>
        <dbReference type="ChEBI" id="CHEBI:58349"/>
        <dbReference type="EC" id="1.18.1.2"/>
    </reaction>
</comment>
<evidence type="ECO:0000256" key="2">
    <source>
        <dbReference type="ARBA" id="ARBA00022630"/>
    </source>
</evidence>
<comment type="caution">
    <text evidence="6">Lacks conserved residue(s) required for the propagation of feature annotation.</text>
</comment>
<dbReference type="InterPro" id="IPR050097">
    <property type="entry name" value="Ferredoxin-NADP_redctase_2"/>
</dbReference>
<dbReference type="SUPFAM" id="SSF51905">
    <property type="entry name" value="FAD/NAD(P)-binding domain"/>
    <property type="match status" value="1"/>
</dbReference>
<feature type="binding site" evidence="6">
    <location>
        <position position="43"/>
    </location>
    <ligand>
        <name>FAD</name>
        <dbReference type="ChEBI" id="CHEBI:57692"/>
    </ligand>
</feature>
<keyword evidence="5 6" id="KW-0560">Oxidoreductase</keyword>
<dbReference type="Proteomes" id="UP000830343">
    <property type="component" value="Chromosome"/>
</dbReference>
<dbReference type="EMBL" id="CP094348">
    <property type="protein sequence ID" value="UOB21551.1"/>
    <property type="molecule type" value="Genomic_DNA"/>
</dbReference>
<dbReference type="Gene3D" id="3.50.50.60">
    <property type="entry name" value="FAD/NAD(P)-binding domain"/>
    <property type="match status" value="2"/>
</dbReference>
<feature type="binding site" evidence="6">
    <location>
        <position position="321"/>
    </location>
    <ligand>
        <name>FAD</name>
        <dbReference type="ChEBI" id="CHEBI:57692"/>
    </ligand>
</feature>
<dbReference type="InterPro" id="IPR036188">
    <property type="entry name" value="FAD/NAD-bd_sf"/>
</dbReference>
<feature type="binding site" evidence="6">
    <location>
        <position position="39"/>
    </location>
    <ligand>
        <name>FAD</name>
        <dbReference type="ChEBI" id="CHEBI:57692"/>
    </ligand>
</feature>
<evidence type="ECO:0000313" key="9">
    <source>
        <dbReference type="Proteomes" id="UP000830343"/>
    </source>
</evidence>
<evidence type="ECO:0000313" key="8">
    <source>
        <dbReference type="EMBL" id="UOB21551.1"/>
    </source>
</evidence>
<dbReference type="HAMAP" id="MF_01685">
    <property type="entry name" value="FENR2"/>
    <property type="match status" value="1"/>
</dbReference>
<dbReference type="InterPro" id="IPR023753">
    <property type="entry name" value="FAD/NAD-binding_dom"/>
</dbReference>
<keyword evidence="4 6" id="KW-0521">NADP</keyword>
<dbReference type="PANTHER" id="PTHR48105">
    <property type="entry name" value="THIOREDOXIN REDUCTASE 1-RELATED-RELATED"/>
    <property type="match status" value="1"/>
</dbReference>
<keyword evidence="2 6" id="KW-0285">Flavoprotein</keyword>
<comment type="cofactor">
    <cofactor evidence="6">
        <name>FAD</name>
        <dbReference type="ChEBI" id="CHEBI:57692"/>
    </cofactor>
    <text evidence="6">Binds 1 FAD per subunit.</text>
</comment>
<dbReference type="EC" id="1.18.1.2" evidence="6"/>
<evidence type="ECO:0000256" key="1">
    <source>
        <dbReference type="ARBA" id="ARBA00011738"/>
    </source>
</evidence>
<sequence>MKDVTIIGGGPAGLYASFYAGLRGLSVRIIEYNQQLGGKLNLYPEKIVWDIGAMPAKPATYIMEDLIKQGTTFYPEVKLNEKVLNIKKCTDHFEVETNAATYLSRTIILAIGSGIINPVKLEIKDAERFEINNLHYVVRSLQRFKGKRVLISGGGNTAVDWARDIAPYAASVHIICRKEDFKGHEEMVRKLDDLRVVKLTNQWIESFNAEDDYITSAIIKRSDHSTHTIDIDEVIINHGFHMDSELLDKSDIQLNRIDNFYVAGNADGSTNVEGVYAIGDILKHDAKVNLIAGCFHDAAIAVNKIKSYLDPEAESYGIVSSHNPVFEEKNKIIKDTIMHHE</sequence>
<comment type="subunit">
    <text evidence="1 6">Homodimer.</text>
</comment>
<dbReference type="Pfam" id="PF07992">
    <property type="entry name" value="Pyr_redox_2"/>
    <property type="match status" value="1"/>
</dbReference>
<feature type="binding site" evidence="6">
    <location>
        <position position="116"/>
    </location>
    <ligand>
        <name>FAD</name>
        <dbReference type="ChEBI" id="CHEBI:57692"/>
    </ligand>
</feature>
<dbReference type="PRINTS" id="PR00368">
    <property type="entry name" value="FADPNR"/>
</dbReference>
<evidence type="ECO:0000256" key="5">
    <source>
        <dbReference type="ARBA" id="ARBA00023002"/>
    </source>
</evidence>
<evidence type="ECO:0000259" key="7">
    <source>
        <dbReference type="Pfam" id="PF07992"/>
    </source>
</evidence>
<evidence type="ECO:0000256" key="3">
    <source>
        <dbReference type="ARBA" id="ARBA00022827"/>
    </source>
</evidence>
<reference evidence="8" key="1">
    <citation type="submission" date="2022-03" db="EMBL/GenBank/DDBJ databases">
        <authorList>
            <person name="Vrbovska V."/>
            <person name="Kovarovic V."/>
            <person name="Botka T."/>
            <person name="Pantucek R."/>
        </authorList>
    </citation>
    <scope>NUCLEOTIDE SEQUENCE</scope>
    <source>
        <strain evidence="8">CCM 2609</strain>
    </source>
</reference>
<keyword evidence="3 6" id="KW-0274">FAD</keyword>
<feature type="binding site" evidence="6">
    <location>
        <position position="280"/>
    </location>
    <ligand>
        <name>FAD</name>
        <dbReference type="ChEBI" id="CHEBI:57692"/>
    </ligand>
</feature>
<evidence type="ECO:0000256" key="4">
    <source>
        <dbReference type="ARBA" id="ARBA00022857"/>
    </source>
</evidence>